<dbReference type="AlphaFoldDB" id="A0A1F5TQC7"/>
<reference evidence="1 2" key="1">
    <citation type="journal article" date="2016" name="Nat. Commun.">
        <title>Thousands of microbial genomes shed light on interconnected biogeochemical processes in an aquifer system.</title>
        <authorList>
            <person name="Anantharaman K."/>
            <person name="Brown C.T."/>
            <person name="Hug L.A."/>
            <person name="Sharon I."/>
            <person name="Castelle C.J."/>
            <person name="Probst A.J."/>
            <person name="Thomas B.C."/>
            <person name="Singh A."/>
            <person name="Wilkins M.J."/>
            <person name="Karaoz U."/>
            <person name="Brodie E.L."/>
            <person name="Williams K.H."/>
            <person name="Hubbard S.S."/>
            <person name="Banfield J.F."/>
        </authorList>
    </citation>
    <scope>NUCLEOTIDE SEQUENCE [LARGE SCALE GENOMIC DNA]</scope>
</reference>
<name>A0A1F5TQC7_9BACT</name>
<accession>A0A1F5TQC7</accession>
<sequence>MYAAGYKFSGGFKVQKTGSLIINSNPRGARILINNKVQQNIFKKIFSSGGGYITTPAKIKNLSPEEYTVEINLKDYLPWKKKLTINPGQSTFAEDINLFKDNLPLLMMPKTEINSTISPNNKRLITINDENEIIFIDIDSETEKILKTENKILTDSIIRWSENSKKIIINNEIFDLNNPENPISLNKIIGKNIDDIKWDINNDNKIFYKDKNTLNYYNFNNHTNKIIFKNDFLKDYIAKNETIFFIENQKDNSLLKIYNIDEAREVNQISLPLSDYSFINYGHKLINLYDPKHKILYLIDPYDNFKPLRETINNITKTYWADDTRLLYTNDFEVWIFNLKNLQKKLLTRISQKIDNIIWHPSNNNIIYSTNKNINVIELDDREKYNITKIIELDGITNTVLNKKGDTLYFYAQIGNQKGLYKLLIQ</sequence>
<evidence type="ECO:0008006" key="3">
    <source>
        <dbReference type="Google" id="ProtNLM"/>
    </source>
</evidence>
<evidence type="ECO:0000313" key="1">
    <source>
        <dbReference type="EMBL" id="OGF41067.1"/>
    </source>
</evidence>
<gene>
    <name evidence="1" type="ORF">A2531_03215</name>
</gene>
<organism evidence="1 2">
    <name type="scientific">Candidatus Falkowbacteria bacterium RIFOXYD2_FULL_34_120</name>
    <dbReference type="NCBI Taxonomy" id="1798007"/>
    <lineage>
        <taxon>Bacteria</taxon>
        <taxon>Candidatus Falkowiibacteriota</taxon>
    </lineage>
</organism>
<protein>
    <recommendedName>
        <fullName evidence="3">PEGA domain-containing protein</fullName>
    </recommendedName>
</protein>
<proteinExistence type="predicted"/>
<dbReference type="Proteomes" id="UP000177579">
    <property type="component" value="Unassembled WGS sequence"/>
</dbReference>
<dbReference type="EMBL" id="MFGO01000014">
    <property type="protein sequence ID" value="OGF41067.1"/>
    <property type="molecule type" value="Genomic_DNA"/>
</dbReference>
<dbReference type="SUPFAM" id="SSF82171">
    <property type="entry name" value="DPP6 N-terminal domain-like"/>
    <property type="match status" value="1"/>
</dbReference>
<evidence type="ECO:0000313" key="2">
    <source>
        <dbReference type="Proteomes" id="UP000177579"/>
    </source>
</evidence>
<comment type="caution">
    <text evidence="1">The sequence shown here is derived from an EMBL/GenBank/DDBJ whole genome shotgun (WGS) entry which is preliminary data.</text>
</comment>